<dbReference type="RefSeq" id="WP_124230938.1">
    <property type="nucleotide sequence ID" value="NZ_BKBC01000057.1"/>
</dbReference>
<evidence type="ECO:0000313" key="3">
    <source>
        <dbReference type="Proteomes" id="UP000321089"/>
    </source>
</evidence>
<proteinExistence type="inferred from homology"/>
<comment type="caution">
    <text evidence="2">The sequence shown here is derived from an EMBL/GenBank/DDBJ whole genome shotgun (WGS) entry which is preliminary data.</text>
</comment>
<dbReference type="AlphaFoldDB" id="A0A512TQX7"/>
<accession>A0A512TQX7</accession>
<gene>
    <name evidence="2" type="ORF">CBU02nite_31900</name>
</gene>
<dbReference type="Proteomes" id="UP000321089">
    <property type="component" value="Unassembled WGS sequence"/>
</dbReference>
<dbReference type="InterPro" id="IPR009620">
    <property type="entry name" value="UPF0236"/>
</dbReference>
<protein>
    <submittedName>
        <fullName evidence="2">Uncharacterized protein</fullName>
    </submittedName>
</protein>
<reference evidence="2 3" key="1">
    <citation type="submission" date="2019-07" db="EMBL/GenBank/DDBJ databases">
        <title>Whole genome shotgun sequence of Clostridium butyricum NBRC 3858.</title>
        <authorList>
            <person name="Hosoyama A."/>
            <person name="Uohara A."/>
            <person name="Ohji S."/>
            <person name="Ichikawa N."/>
        </authorList>
    </citation>
    <scope>NUCLEOTIDE SEQUENCE [LARGE SCALE GENOMIC DNA]</scope>
    <source>
        <strain evidence="2 3">NBRC 3858</strain>
    </source>
</reference>
<organism evidence="2 3">
    <name type="scientific">Clostridium butyricum</name>
    <dbReference type="NCBI Taxonomy" id="1492"/>
    <lineage>
        <taxon>Bacteria</taxon>
        <taxon>Bacillati</taxon>
        <taxon>Bacillota</taxon>
        <taxon>Clostridia</taxon>
        <taxon>Eubacteriales</taxon>
        <taxon>Clostridiaceae</taxon>
        <taxon>Clostridium</taxon>
    </lineage>
</organism>
<evidence type="ECO:0000256" key="1">
    <source>
        <dbReference type="ARBA" id="ARBA00006539"/>
    </source>
</evidence>
<dbReference type="EMBL" id="BKBC01000057">
    <property type="protein sequence ID" value="GEQ22684.1"/>
    <property type="molecule type" value="Genomic_DNA"/>
</dbReference>
<dbReference type="NCBIfam" id="NF033529">
    <property type="entry name" value="transpos_ISLre2"/>
    <property type="match status" value="1"/>
</dbReference>
<comment type="similarity">
    <text evidence="1">Belongs to the UPF0236 family.</text>
</comment>
<name>A0A512TQX7_CLOBU</name>
<sequence>MHDSSLNDNGFTFKALEQIIYKNACDEACNALREILELLDEKLLNERDTKIYRNKGRKQTCLRTIMGNVEYSRRIYEFNLEDGKKATKFLLDEYLGMDTIGNVSINLVETILTNVSEMSFRKTSENIKKSCNQDISAQGVWNIVQTAGDKIKELEDRKIELNDNGNLKGEKEVSVLFQEQDGIWLSIQGKDRPKGKSKKKELKLAVSYIGWTLRPGSKKEYQVVDKTVCASFDNAKHFKKLTEATVAEKYNMDEIDTRILNGDGAKWIKATCEEQDIHFQLDPFHISQAIIRKVSDKKLKKALLKLFREGNVDEGLQKIVDLMIENSDNETTLKKLTELYDYLVNNKDGLIPYKLRDNIKLPTPPEGIEYRQLGTMEHNICDVLAQRMKGRKMSWSINGADNLARILAEKFSNRLFDTIDKIYSNIIPSEIVDTVVSNMPLTVFKATKQTKKSKVYKCSSAPIPYSNAASTLGRKIIQDLCGLKSFSDISYN</sequence>
<dbReference type="Pfam" id="PF06782">
    <property type="entry name" value="UPF0236"/>
    <property type="match status" value="1"/>
</dbReference>
<evidence type="ECO:0000313" key="2">
    <source>
        <dbReference type="EMBL" id="GEQ22684.1"/>
    </source>
</evidence>